<organism evidence="4 5">
    <name type="scientific">Rhizodiscina lignyota</name>
    <dbReference type="NCBI Taxonomy" id="1504668"/>
    <lineage>
        <taxon>Eukaryota</taxon>
        <taxon>Fungi</taxon>
        <taxon>Dikarya</taxon>
        <taxon>Ascomycota</taxon>
        <taxon>Pezizomycotina</taxon>
        <taxon>Dothideomycetes</taxon>
        <taxon>Pleosporomycetidae</taxon>
        <taxon>Aulographales</taxon>
        <taxon>Rhizodiscinaceae</taxon>
        <taxon>Rhizodiscina</taxon>
    </lineage>
</organism>
<evidence type="ECO:0000259" key="3">
    <source>
        <dbReference type="Pfam" id="PF02441"/>
    </source>
</evidence>
<accession>A0A9P4IE03</accession>
<dbReference type="Gene3D" id="3.40.50.1950">
    <property type="entry name" value="Flavin prenyltransferase-like"/>
    <property type="match status" value="1"/>
</dbReference>
<dbReference type="InterPro" id="IPR003382">
    <property type="entry name" value="Flavoprotein"/>
</dbReference>
<feature type="non-terminal residue" evidence="4">
    <location>
        <position position="526"/>
    </location>
</feature>
<dbReference type="SUPFAM" id="SSF140860">
    <property type="entry name" value="Pseudo ankyrin repeat-like"/>
    <property type="match status" value="1"/>
</dbReference>
<name>A0A9P4IE03_9PEZI</name>
<dbReference type="GO" id="GO:0010181">
    <property type="term" value="F:FMN binding"/>
    <property type="evidence" value="ECO:0007669"/>
    <property type="project" value="TreeGrafter"/>
</dbReference>
<dbReference type="SUPFAM" id="SSF52507">
    <property type="entry name" value="Homo-oligomeric flavin-containing Cys decarboxylases, HFCD"/>
    <property type="match status" value="1"/>
</dbReference>
<dbReference type="GO" id="GO:0071513">
    <property type="term" value="C:phosphopantothenoylcysteine decarboxylase complex"/>
    <property type="evidence" value="ECO:0007669"/>
    <property type="project" value="TreeGrafter"/>
</dbReference>
<dbReference type="Pfam" id="PF02441">
    <property type="entry name" value="Flavoprotein"/>
    <property type="match status" value="1"/>
</dbReference>
<protein>
    <recommendedName>
        <fullName evidence="3">Flavoprotein domain-containing protein</fullName>
    </recommendedName>
</protein>
<feature type="region of interest" description="Disordered" evidence="2">
    <location>
        <begin position="357"/>
        <end position="382"/>
    </location>
</feature>
<sequence length="526" mass="59518">EEAARLASWADLLILAPIDANNMAKMLHGITDNLLLEVLRSWDVSKKILLIPGMSACMWENPMTKRHLRKISRKWNWIRVLPPLLWTYDLSNTRCIEGVDAQRGAKMVDGDWEGIDELMGAVKNQLDLATIGQGLDVSRMSYVSSLPTHISSTSTNPVPRLPPEIWAMILEYTEDWELARALDVRTTLSTPSEWTMHTVASTPESLSFDPQLEWALLHCSLPTVKHLFTTSPTPTYLSRLSIKMIMRWAFIPVLQFLESEYKELFWTTFGHAFLPDKASSTFGHVALLEYWRTSPTFLNKEYTAEAMNGASAMGFVDVLEWWKRSGLTLKYTEAALEQASGHGRIEALKWWRDSSKYAPGRSDPSSPLNSSPRNVDGESTRGKDRILDLKVGKSLLHTTQSGHLSSLQFWAESHIPFPPSHEELILKLASAHGHVHLLKFWASHRGPSKLLFDSQVLVAPTKLGHADVLEWWREMAERGVRVEYKTCDIEEALEDGGGEEVRRWWAGYGLNLGVGTSEWMRTKVLG</sequence>
<keyword evidence="5" id="KW-1185">Reference proteome</keyword>
<dbReference type="InterPro" id="IPR036551">
    <property type="entry name" value="Flavin_trans-like"/>
</dbReference>
<reference evidence="4" key="1">
    <citation type="journal article" date="2020" name="Stud. Mycol.">
        <title>101 Dothideomycetes genomes: a test case for predicting lifestyles and emergence of pathogens.</title>
        <authorList>
            <person name="Haridas S."/>
            <person name="Albert R."/>
            <person name="Binder M."/>
            <person name="Bloem J."/>
            <person name="Labutti K."/>
            <person name="Salamov A."/>
            <person name="Andreopoulos B."/>
            <person name="Baker S."/>
            <person name="Barry K."/>
            <person name="Bills G."/>
            <person name="Bluhm B."/>
            <person name="Cannon C."/>
            <person name="Castanera R."/>
            <person name="Culley D."/>
            <person name="Daum C."/>
            <person name="Ezra D."/>
            <person name="Gonzalez J."/>
            <person name="Henrissat B."/>
            <person name="Kuo A."/>
            <person name="Liang C."/>
            <person name="Lipzen A."/>
            <person name="Lutzoni F."/>
            <person name="Magnuson J."/>
            <person name="Mondo S."/>
            <person name="Nolan M."/>
            <person name="Ohm R."/>
            <person name="Pangilinan J."/>
            <person name="Park H.-J."/>
            <person name="Ramirez L."/>
            <person name="Alfaro M."/>
            <person name="Sun H."/>
            <person name="Tritt A."/>
            <person name="Yoshinaga Y."/>
            <person name="Zwiers L.-H."/>
            <person name="Turgeon B."/>
            <person name="Goodwin S."/>
            <person name="Spatafora J."/>
            <person name="Crous P."/>
            <person name="Grigoriev I."/>
        </authorList>
    </citation>
    <scope>NUCLEOTIDE SEQUENCE</scope>
    <source>
        <strain evidence="4">CBS 133067</strain>
    </source>
</reference>
<comment type="similarity">
    <text evidence="1">Belongs to the HFCD (homooligomeric flavin containing Cys decarboxylase) superfamily.</text>
</comment>
<comment type="caution">
    <text evidence="4">The sequence shown here is derived from an EMBL/GenBank/DDBJ whole genome shotgun (WGS) entry which is preliminary data.</text>
</comment>
<feature type="domain" description="Flavoprotein" evidence="3">
    <location>
        <begin position="4"/>
        <end position="76"/>
    </location>
</feature>
<dbReference type="EMBL" id="ML978127">
    <property type="protein sequence ID" value="KAF2098283.1"/>
    <property type="molecule type" value="Genomic_DNA"/>
</dbReference>
<dbReference type="GO" id="GO:0015937">
    <property type="term" value="P:coenzyme A biosynthetic process"/>
    <property type="evidence" value="ECO:0007669"/>
    <property type="project" value="TreeGrafter"/>
</dbReference>
<gene>
    <name evidence="4" type="ORF">NA57DRAFT_20509</name>
</gene>
<dbReference type="PANTHER" id="PTHR14359:SF21">
    <property type="entry name" value="FLAVOPROTEIN DOMAIN-CONTAINING PROTEIN"/>
    <property type="match status" value="1"/>
</dbReference>
<dbReference type="PANTHER" id="PTHR14359">
    <property type="entry name" value="HOMO-OLIGOMERIC FLAVIN CONTAINING CYS DECARBOXYLASE FAMILY"/>
    <property type="match status" value="1"/>
</dbReference>
<dbReference type="OrthoDB" id="70387at2759"/>
<feature type="non-terminal residue" evidence="4">
    <location>
        <position position="1"/>
    </location>
</feature>
<dbReference type="GO" id="GO:0004633">
    <property type="term" value="F:phosphopantothenoylcysteine decarboxylase activity"/>
    <property type="evidence" value="ECO:0007669"/>
    <property type="project" value="TreeGrafter"/>
</dbReference>
<dbReference type="Proteomes" id="UP000799772">
    <property type="component" value="Unassembled WGS sequence"/>
</dbReference>
<evidence type="ECO:0000313" key="4">
    <source>
        <dbReference type="EMBL" id="KAF2098283.1"/>
    </source>
</evidence>
<evidence type="ECO:0000313" key="5">
    <source>
        <dbReference type="Proteomes" id="UP000799772"/>
    </source>
</evidence>
<feature type="compositionally biased region" description="Polar residues" evidence="2">
    <location>
        <begin position="363"/>
        <end position="373"/>
    </location>
</feature>
<evidence type="ECO:0000256" key="2">
    <source>
        <dbReference type="SAM" id="MobiDB-lite"/>
    </source>
</evidence>
<dbReference type="AlphaFoldDB" id="A0A9P4IE03"/>
<evidence type="ECO:0000256" key="1">
    <source>
        <dbReference type="ARBA" id="ARBA00038350"/>
    </source>
</evidence>
<proteinExistence type="inferred from homology"/>